<sequence>PGADAAYCPCPPRTGEASVVAHPEAAGGYEGAAAPAAATSAPATPSGYRRRW</sequence>
<protein>
    <submittedName>
        <fullName evidence="3">Uncharacterized protein</fullName>
    </submittedName>
</protein>
<evidence type="ECO:0000256" key="1">
    <source>
        <dbReference type="SAM" id="MobiDB-lite"/>
    </source>
</evidence>
<evidence type="ECO:0000313" key="2">
    <source>
        <dbReference type="Proteomes" id="UP000887540"/>
    </source>
</evidence>
<keyword evidence="2" id="KW-1185">Reference proteome</keyword>
<dbReference type="AlphaFoldDB" id="A0A914DFG7"/>
<organism evidence="2 3">
    <name type="scientific">Acrobeloides nanus</name>
    <dbReference type="NCBI Taxonomy" id="290746"/>
    <lineage>
        <taxon>Eukaryota</taxon>
        <taxon>Metazoa</taxon>
        <taxon>Ecdysozoa</taxon>
        <taxon>Nematoda</taxon>
        <taxon>Chromadorea</taxon>
        <taxon>Rhabditida</taxon>
        <taxon>Tylenchina</taxon>
        <taxon>Cephalobomorpha</taxon>
        <taxon>Cephaloboidea</taxon>
        <taxon>Cephalobidae</taxon>
        <taxon>Acrobeloides</taxon>
    </lineage>
</organism>
<dbReference type="Proteomes" id="UP000887540">
    <property type="component" value="Unplaced"/>
</dbReference>
<reference evidence="3" key="1">
    <citation type="submission" date="2022-11" db="UniProtKB">
        <authorList>
            <consortium name="WormBaseParasite"/>
        </authorList>
    </citation>
    <scope>IDENTIFICATION</scope>
</reference>
<proteinExistence type="predicted"/>
<evidence type="ECO:0000313" key="3">
    <source>
        <dbReference type="WBParaSite" id="ACRNAN_scaffold25754.g10625.t1"/>
    </source>
</evidence>
<name>A0A914DFG7_9BILA</name>
<accession>A0A914DFG7</accession>
<dbReference type="WBParaSite" id="ACRNAN_scaffold25754.g10625.t1">
    <property type="protein sequence ID" value="ACRNAN_scaffold25754.g10625.t1"/>
    <property type="gene ID" value="ACRNAN_scaffold25754.g10625"/>
</dbReference>
<feature type="region of interest" description="Disordered" evidence="1">
    <location>
        <begin position="29"/>
        <end position="52"/>
    </location>
</feature>